<dbReference type="AlphaFoldDB" id="A0A942WH33"/>
<evidence type="ECO:0000259" key="1">
    <source>
        <dbReference type="Pfam" id="PF00535"/>
    </source>
</evidence>
<name>A0A942WH33_9FIRM</name>
<protein>
    <submittedName>
        <fullName evidence="2">Glycosyltransferase family 2 protein</fullName>
    </submittedName>
</protein>
<dbReference type="EMBL" id="JAGZMZ010000015">
    <property type="protein sequence ID" value="MBS4884436.1"/>
    <property type="molecule type" value="Genomic_DNA"/>
</dbReference>
<proteinExistence type="predicted"/>
<evidence type="ECO:0000313" key="3">
    <source>
        <dbReference type="Proteomes" id="UP000753219"/>
    </source>
</evidence>
<dbReference type="CDD" id="cd00761">
    <property type="entry name" value="Glyco_tranf_GTA_type"/>
    <property type="match status" value="1"/>
</dbReference>
<dbReference type="InterPro" id="IPR050834">
    <property type="entry name" value="Glycosyltransf_2"/>
</dbReference>
<reference evidence="2" key="1">
    <citation type="submission" date="2021-02" db="EMBL/GenBank/DDBJ databases">
        <title>Infant gut strain persistence is associated with maternal origin, phylogeny, and functional potential including surface adhesion and iron acquisition.</title>
        <authorList>
            <person name="Lou Y.C."/>
        </authorList>
    </citation>
    <scope>NUCLEOTIDE SEQUENCE</scope>
    <source>
        <strain evidence="2">L3_108_103G1_dasL3_108_103G1_concoct_2</strain>
    </source>
</reference>
<organism evidence="2 3">
    <name type="scientific">Amedibacillus dolichus</name>
    <dbReference type="NCBI Taxonomy" id="31971"/>
    <lineage>
        <taxon>Bacteria</taxon>
        <taxon>Bacillati</taxon>
        <taxon>Bacillota</taxon>
        <taxon>Erysipelotrichia</taxon>
        <taxon>Erysipelotrichales</taxon>
        <taxon>Erysipelotrichaceae</taxon>
        <taxon>Amedibacillus</taxon>
    </lineage>
</organism>
<sequence>MKISILMLTYNAPNYVYESINTVKKMTEDVDYELIVVDNCSRFKTRNLLKKLYKQGYIDKLFLNRENSLFAKGNNIASSFCSDDSDYILLLNSDICINNGKWLRNLLEIHPKEGGISAYGLVTDEPIRADGYCLLIDRYLYDKYKLDASYAWFWGVTKLESKILQEQKKIKVIKNHENMIHHYGGKSGNAFKNAPGMNTDIEEIKEWFKGHSIEIIDSI</sequence>
<feature type="domain" description="Glycosyltransferase 2-like" evidence="1">
    <location>
        <begin position="4"/>
        <end position="115"/>
    </location>
</feature>
<comment type="caution">
    <text evidence="2">The sequence shown here is derived from an EMBL/GenBank/DDBJ whole genome shotgun (WGS) entry which is preliminary data.</text>
</comment>
<evidence type="ECO:0000313" key="2">
    <source>
        <dbReference type="EMBL" id="MBS4884436.1"/>
    </source>
</evidence>
<dbReference type="InterPro" id="IPR001173">
    <property type="entry name" value="Glyco_trans_2-like"/>
</dbReference>
<gene>
    <name evidence="2" type="ORF">KHZ85_06690</name>
</gene>
<dbReference type="PANTHER" id="PTHR43685">
    <property type="entry name" value="GLYCOSYLTRANSFERASE"/>
    <property type="match status" value="1"/>
</dbReference>
<dbReference type="PANTHER" id="PTHR43685:SF2">
    <property type="entry name" value="GLYCOSYLTRANSFERASE 2-LIKE DOMAIN-CONTAINING PROTEIN"/>
    <property type="match status" value="1"/>
</dbReference>
<dbReference type="RefSeq" id="WP_278640338.1">
    <property type="nucleotide sequence ID" value="NZ_JAGZMZ010000015.1"/>
</dbReference>
<dbReference type="InterPro" id="IPR029044">
    <property type="entry name" value="Nucleotide-diphossugar_trans"/>
</dbReference>
<dbReference type="Gene3D" id="3.90.550.10">
    <property type="entry name" value="Spore Coat Polysaccharide Biosynthesis Protein SpsA, Chain A"/>
    <property type="match status" value="1"/>
</dbReference>
<dbReference type="SUPFAM" id="SSF53448">
    <property type="entry name" value="Nucleotide-diphospho-sugar transferases"/>
    <property type="match status" value="1"/>
</dbReference>
<dbReference type="Pfam" id="PF00535">
    <property type="entry name" value="Glycos_transf_2"/>
    <property type="match status" value="1"/>
</dbReference>
<accession>A0A942WH33</accession>
<dbReference type="Proteomes" id="UP000753219">
    <property type="component" value="Unassembled WGS sequence"/>
</dbReference>